<dbReference type="EMBL" id="SRPE01000017">
    <property type="protein sequence ID" value="TGN21888.1"/>
    <property type="molecule type" value="Genomic_DNA"/>
</dbReference>
<dbReference type="PRINTS" id="PR00081">
    <property type="entry name" value="GDHRDH"/>
</dbReference>
<organism evidence="4 5">
    <name type="scientific">Empedobacter tilapiae</name>
    <dbReference type="NCBI Taxonomy" id="2491114"/>
    <lineage>
        <taxon>Bacteria</taxon>
        <taxon>Pseudomonadati</taxon>
        <taxon>Bacteroidota</taxon>
        <taxon>Flavobacteriia</taxon>
        <taxon>Flavobacteriales</taxon>
        <taxon>Weeksellaceae</taxon>
        <taxon>Empedobacter</taxon>
    </lineage>
</organism>
<dbReference type="AlphaFoldDB" id="A0A4Z1AWD7"/>
<evidence type="ECO:0000313" key="4">
    <source>
        <dbReference type="EMBL" id="TGN21888.1"/>
    </source>
</evidence>
<dbReference type="OrthoDB" id="9808814at2"/>
<dbReference type="SUPFAM" id="SSF51735">
    <property type="entry name" value="NAD(P)-binding Rossmann-fold domains"/>
    <property type="match status" value="1"/>
</dbReference>
<dbReference type="InterPro" id="IPR036291">
    <property type="entry name" value="NAD(P)-bd_dom_sf"/>
</dbReference>
<gene>
    <name evidence="4" type="ORF">E4J94_16945</name>
</gene>
<dbReference type="RefSeq" id="WP_135836966.1">
    <property type="nucleotide sequence ID" value="NZ_SRPE01000017.1"/>
</dbReference>
<evidence type="ECO:0000256" key="2">
    <source>
        <dbReference type="ARBA" id="ARBA00023002"/>
    </source>
</evidence>
<protein>
    <submittedName>
        <fullName evidence="4">SDR family oxidoreductase</fullName>
    </submittedName>
</protein>
<dbReference type="PANTHER" id="PTHR43086">
    <property type="entry name" value="VERY-LONG-CHAIN 3-OXOOACYL-COA REDUCTASE"/>
    <property type="match status" value="1"/>
</dbReference>
<dbReference type="PRINTS" id="PR00080">
    <property type="entry name" value="SDRFAMILY"/>
</dbReference>
<dbReference type="Proteomes" id="UP000297998">
    <property type="component" value="Unassembled WGS sequence"/>
</dbReference>
<sequence length="262" mass="29048">MTKFEYQSALITGASSGIGKSFAYLLASKGVNLVLSARSEDKLLQISEELRAEFKINVVCIKTDLSEINASQLIFDQIAKQNISIDLLINNAGIGKWTNFLDESINSYQEMIQLNVNSLVTLTQLFLPQMLQNKKGGIINIASTGALQPCPYIAVYCATKSFVLNFSESLYGEYFDKGITVTAICPGNTQTDFQKTAQANTQGMSFESPDEVAKQSIEALLKRKNNKIIGFNNYLQSFIPRLLSRKIVIKIVKNMMDKKVNG</sequence>
<dbReference type="Gene3D" id="3.40.50.720">
    <property type="entry name" value="NAD(P)-binding Rossmann-like Domain"/>
    <property type="match status" value="1"/>
</dbReference>
<dbReference type="GO" id="GO:0016491">
    <property type="term" value="F:oxidoreductase activity"/>
    <property type="evidence" value="ECO:0007669"/>
    <property type="project" value="UniProtKB-KW"/>
</dbReference>
<dbReference type="PIRSF" id="PIRSF000126">
    <property type="entry name" value="11-beta-HSD1"/>
    <property type="match status" value="1"/>
</dbReference>
<dbReference type="PANTHER" id="PTHR43086:SF3">
    <property type="entry name" value="NADP-DEPENDENT 3-HYDROXY ACID DEHYDROGENASE YDFG"/>
    <property type="match status" value="1"/>
</dbReference>
<keyword evidence="2" id="KW-0560">Oxidoreductase</keyword>
<comment type="caution">
    <text evidence="4">The sequence shown here is derived from an EMBL/GenBank/DDBJ whole genome shotgun (WGS) entry which is preliminary data.</text>
</comment>
<evidence type="ECO:0000256" key="1">
    <source>
        <dbReference type="ARBA" id="ARBA00006484"/>
    </source>
</evidence>
<evidence type="ECO:0000313" key="5">
    <source>
        <dbReference type="Proteomes" id="UP000297998"/>
    </source>
</evidence>
<dbReference type="InterPro" id="IPR002347">
    <property type="entry name" value="SDR_fam"/>
</dbReference>
<proteinExistence type="inferred from homology"/>
<evidence type="ECO:0000256" key="3">
    <source>
        <dbReference type="RuleBase" id="RU000363"/>
    </source>
</evidence>
<keyword evidence="5" id="KW-1185">Reference proteome</keyword>
<accession>A0A4Z1AWD7</accession>
<comment type="similarity">
    <text evidence="1 3">Belongs to the short-chain dehydrogenases/reductases (SDR) family.</text>
</comment>
<name>A0A4Z1AWD7_9FLAO</name>
<dbReference type="Pfam" id="PF00106">
    <property type="entry name" value="adh_short"/>
    <property type="match status" value="1"/>
</dbReference>
<reference evidence="4 5" key="1">
    <citation type="submission" date="2019-03" db="EMBL/GenBank/DDBJ databases">
        <title>Empedobacter tilapiae sp. nov., isolated from an intestine of Nile tilapia Oreochromis niloticus.</title>
        <authorList>
            <person name="Kim Y.-O."/>
            <person name="Yoon J.-H."/>
        </authorList>
    </citation>
    <scope>NUCLEOTIDE SEQUENCE [LARGE SCALE GENOMIC DNA]</scope>
    <source>
        <strain evidence="4 5">MRS2</strain>
    </source>
</reference>